<dbReference type="Proteomes" id="UP000602284">
    <property type="component" value="Unassembled WGS sequence"/>
</dbReference>
<evidence type="ECO:0000259" key="2">
    <source>
        <dbReference type="Pfam" id="PF02878"/>
    </source>
</evidence>
<keyword evidence="4" id="KW-1185">Reference proteome</keyword>
<dbReference type="RefSeq" id="WP_201637244.1">
    <property type="nucleotide sequence ID" value="NZ_JAEQNB010000005.1"/>
</dbReference>
<dbReference type="InterPro" id="IPR016055">
    <property type="entry name" value="A-D-PHexomutase_a/b/a-I/II/III"/>
</dbReference>
<feature type="domain" description="Alpha-D-phosphohexomutase alpha/beta/alpha" evidence="2">
    <location>
        <begin position="13"/>
        <end position="132"/>
    </location>
</feature>
<evidence type="ECO:0000256" key="1">
    <source>
        <dbReference type="ARBA" id="ARBA00010231"/>
    </source>
</evidence>
<sequence length="168" mass="18327">MSVMQQWGNVGIEFQEDGWYGALTRELTFVQAAIVAQGIASFMKTEDLTQNGMIVGFVGDARGYLFAERIAEVLAGNQVIVWLCEEEATEGQLCNAIRQEGLDGGILVTGQGTTVRGLKFLTPEKKELTPAHIEPYVREIEAGARGLLVKPYAQASREGALLLCAFQM</sequence>
<reference evidence="3 4" key="1">
    <citation type="submission" date="2021-01" db="EMBL/GenBank/DDBJ databases">
        <title>Tumebacillus sp. strain ITR2 16S ribosomal RNA gene Genome sequencing and assembly.</title>
        <authorList>
            <person name="Kang M."/>
        </authorList>
    </citation>
    <scope>NUCLEOTIDE SEQUENCE [LARGE SCALE GENOMIC DNA]</scope>
    <source>
        <strain evidence="3 4">ITR2</strain>
    </source>
</reference>
<proteinExistence type="inferred from homology"/>
<dbReference type="SUPFAM" id="SSF53738">
    <property type="entry name" value="Phosphoglucomutase, first 3 domains"/>
    <property type="match status" value="1"/>
</dbReference>
<dbReference type="Pfam" id="PF02878">
    <property type="entry name" value="PGM_PMM_I"/>
    <property type="match status" value="1"/>
</dbReference>
<evidence type="ECO:0000313" key="4">
    <source>
        <dbReference type="Proteomes" id="UP000602284"/>
    </source>
</evidence>
<name>A0ABS1JDP2_9BACL</name>
<evidence type="ECO:0000313" key="3">
    <source>
        <dbReference type="EMBL" id="MBL0388396.1"/>
    </source>
</evidence>
<comment type="similarity">
    <text evidence="1">Belongs to the phosphohexose mutase family.</text>
</comment>
<dbReference type="Gene3D" id="3.40.120.10">
    <property type="entry name" value="Alpha-D-Glucose-1,6-Bisphosphate, subunit A, domain 3"/>
    <property type="match status" value="1"/>
</dbReference>
<gene>
    <name evidence="3" type="ORF">JJB07_17460</name>
</gene>
<dbReference type="InterPro" id="IPR005844">
    <property type="entry name" value="A-D-PHexomutase_a/b/a-I"/>
</dbReference>
<organism evidence="3 4">
    <name type="scientific">Tumebacillus amylolyticus</name>
    <dbReference type="NCBI Taxonomy" id="2801339"/>
    <lineage>
        <taxon>Bacteria</taxon>
        <taxon>Bacillati</taxon>
        <taxon>Bacillota</taxon>
        <taxon>Bacilli</taxon>
        <taxon>Bacillales</taxon>
        <taxon>Alicyclobacillaceae</taxon>
        <taxon>Tumebacillus</taxon>
    </lineage>
</organism>
<comment type="caution">
    <text evidence="3">The sequence shown here is derived from an EMBL/GenBank/DDBJ whole genome shotgun (WGS) entry which is preliminary data.</text>
</comment>
<protein>
    <recommendedName>
        <fullName evidence="2">Alpha-D-phosphohexomutase alpha/beta/alpha domain-containing protein</fullName>
    </recommendedName>
</protein>
<dbReference type="EMBL" id="JAEQNB010000005">
    <property type="protein sequence ID" value="MBL0388396.1"/>
    <property type="molecule type" value="Genomic_DNA"/>
</dbReference>
<accession>A0ABS1JDP2</accession>